<protein>
    <submittedName>
        <fullName evidence="4">Glycosyl transferase family 1</fullName>
    </submittedName>
</protein>
<gene>
    <name evidence="4" type="ORF">AAE02nite_40660</name>
</gene>
<evidence type="ECO:0000313" key="5">
    <source>
        <dbReference type="Proteomes" id="UP000321532"/>
    </source>
</evidence>
<dbReference type="PANTHER" id="PTHR46401">
    <property type="entry name" value="GLYCOSYLTRANSFERASE WBBK-RELATED"/>
    <property type="match status" value="1"/>
</dbReference>
<sequence>MRIGLDAKRAFNNTSGLGNYSRFVISGLAEYYPQDEYFLFTPRVSETFRQFYATSDQVKIITPTNWHKALPALWRTFGLGADLKKQDIKLYHGLSNELPAGLPPNLKQVVTIHDLIFIRYPELYKPIDRQVYHYKFRYACRRANRIIAISEQTRQDIMQHYNIPEEKIEVIYQDCNPIFHQLLPAENLQLIKQKYKLPDTFILCVGTLEPRKNQLQLLRAWHQAGLAADLPVIFIGRATTYKKELEAFIGQNNLVQRVIFLPYIPTEELPAIYQLAYLFVYPSVFEGFGIPILEALNSGVPVVTSTGSCFSEAGGEAALYAEPNNISHLADLLKQAAQDQQLRADMIQKGVEQATRFRPRKTITQIHRLYIELLAGK</sequence>
<proteinExistence type="predicted"/>
<dbReference type="EMBL" id="BJYS01000036">
    <property type="protein sequence ID" value="GEO06402.1"/>
    <property type="molecule type" value="Genomic_DNA"/>
</dbReference>
<evidence type="ECO:0000313" key="4">
    <source>
        <dbReference type="EMBL" id="GEO06402.1"/>
    </source>
</evidence>
<dbReference type="RefSeq" id="WP_146902356.1">
    <property type="nucleotide sequence ID" value="NZ_BJYS01000036.1"/>
</dbReference>
<dbReference type="InterPro" id="IPR028098">
    <property type="entry name" value="Glyco_trans_4-like_N"/>
</dbReference>
<dbReference type="SUPFAM" id="SSF53756">
    <property type="entry name" value="UDP-Glycosyltransferase/glycogen phosphorylase"/>
    <property type="match status" value="1"/>
</dbReference>
<dbReference type="AlphaFoldDB" id="A0A512B364"/>
<dbReference type="GO" id="GO:0009103">
    <property type="term" value="P:lipopolysaccharide biosynthetic process"/>
    <property type="evidence" value="ECO:0007669"/>
    <property type="project" value="TreeGrafter"/>
</dbReference>
<dbReference type="Proteomes" id="UP000321532">
    <property type="component" value="Unassembled WGS sequence"/>
</dbReference>
<dbReference type="GO" id="GO:0016757">
    <property type="term" value="F:glycosyltransferase activity"/>
    <property type="evidence" value="ECO:0007669"/>
    <property type="project" value="InterPro"/>
</dbReference>
<evidence type="ECO:0000256" key="1">
    <source>
        <dbReference type="ARBA" id="ARBA00022679"/>
    </source>
</evidence>
<name>A0A512B364_9BACT</name>
<dbReference type="PANTHER" id="PTHR46401:SF2">
    <property type="entry name" value="GLYCOSYLTRANSFERASE WBBK-RELATED"/>
    <property type="match status" value="1"/>
</dbReference>
<feature type="domain" description="Glycosyltransferase subfamily 4-like N-terminal" evidence="3">
    <location>
        <begin position="28"/>
        <end position="172"/>
    </location>
</feature>
<reference evidence="4 5" key="1">
    <citation type="submission" date="2019-07" db="EMBL/GenBank/DDBJ databases">
        <title>Whole genome shotgun sequence of Adhaeribacter aerolatus NBRC 106133.</title>
        <authorList>
            <person name="Hosoyama A."/>
            <person name="Uohara A."/>
            <person name="Ohji S."/>
            <person name="Ichikawa N."/>
        </authorList>
    </citation>
    <scope>NUCLEOTIDE SEQUENCE [LARGE SCALE GENOMIC DNA]</scope>
    <source>
        <strain evidence="4 5">NBRC 106133</strain>
    </source>
</reference>
<organism evidence="4 5">
    <name type="scientific">Adhaeribacter aerolatus</name>
    <dbReference type="NCBI Taxonomy" id="670289"/>
    <lineage>
        <taxon>Bacteria</taxon>
        <taxon>Pseudomonadati</taxon>
        <taxon>Bacteroidota</taxon>
        <taxon>Cytophagia</taxon>
        <taxon>Cytophagales</taxon>
        <taxon>Hymenobacteraceae</taxon>
        <taxon>Adhaeribacter</taxon>
    </lineage>
</organism>
<dbReference type="InterPro" id="IPR001296">
    <property type="entry name" value="Glyco_trans_1"/>
</dbReference>
<keyword evidence="5" id="KW-1185">Reference proteome</keyword>
<comment type="caution">
    <text evidence="4">The sequence shown here is derived from an EMBL/GenBank/DDBJ whole genome shotgun (WGS) entry which is preliminary data.</text>
</comment>
<dbReference type="Pfam" id="PF13439">
    <property type="entry name" value="Glyco_transf_4"/>
    <property type="match status" value="1"/>
</dbReference>
<dbReference type="OrthoDB" id="9801609at2"/>
<evidence type="ECO:0000259" key="2">
    <source>
        <dbReference type="Pfam" id="PF00534"/>
    </source>
</evidence>
<feature type="domain" description="Glycosyl transferase family 1" evidence="2">
    <location>
        <begin position="197"/>
        <end position="350"/>
    </location>
</feature>
<evidence type="ECO:0000259" key="3">
    <source>
        <dbReference type="Pfam" id="PF13439"/>
    </source>
</evidence>
<accession>A0A512B364</accession>
<dbReference type="Gene3D" id="3.40.50.2000">
    <property type="entry name" value="Glycogen Phosphorylase B"/>
    <property type="match status" value="2"/>
</dbReference>
<dbReference type="CDD" id="cd03809">
    <property type="entry name" value="GT4_MtfB-like"/>
    <property type="match status" value="1"/>
</dbReference>
<keyword evidence="1 4" id="KW-0808">Transferase</keyword>
<dbReference type="Pfam" id="PF00534">
    <property type="entry name" value="Glycos_transf_1"/>
    <property type="match status" value="1"/>
</dbReference>